<name>A0ABP0LJ45_9DINO</name>
<comment type="caution">
    <text evidence="2">The sequence shown here is derived from an EMBL/GenBank/DDBJ whole genome shotgun (WGS) entry which is preliminary data.</text>
</comment>
<accession>A0ABP0LJ45</accession>
<feature type="region of interest" description="Disordered" evidence="1">
    <location>
        <begin position="826"/>
        <end position="866"/>
    </location>
</feature>
<dbReference type="EMBL" id="CAXAMN010012880">
    <property type="protein sequence ID" value="CAK9039211.1"/>
    <property type="molecule type" value="Genomic_DNA"/>
</dbReference>
<feature type="region of interest" description="Disordered" evidence="1">
    <location>
        <begin position="1139"/>
        <end position="1158"/>
    </location>
</feature>
<evidence type="ECO:0000313" key="2">
    <source>
        <dbReference type="EMBL" id="CAK9039211.1"/>
    </source>
</evidence>
<reference evidence="2 3" key="1">
    <citation type="submission" date="2024-02" db="EMBL/GenBank/DDBJ databases">
        <authorList>
            <person name="Chen Y."/>
            <person name="Shah S."/>
            <person name="Dougan E. K."/>
            <person name="Thang M."/>
            <person name="Chan C."/>
        </authorList>
    </citation>
    <scope>NUCLEOTIDE SEQUENCE [LARGE SCALE GENOMIC DNA]</scope>
</reference>
<organism evidence="2 3">
    <name type="scientific">Durusdinium trenchii</name>
    <dbReference type="NCBI Taxonomy" id="1381693"/>
    <lineage>
        <taxon>Eukaryota</taxon>
        <taxon>Sar</taxon>
        <taxon>Alveolata</taxon>
        <taxon>Dinophyceae</taxon>
        <taxon>Suessiales</taxon>
        <taxon>Symbiodiniaceae</taxon>
        <taxon>Durusdinium</taxon>
    </lineage>
</organism>
<protein>
    <submittedName>
        <fullName evidence="2">Uncharacterized protein</fullName>
    </submittedName>
</protein>
<evidence type="ECO:0000256" key="1">
    <source>
        <dbReference type="SAM" id="MobiDB-lite"/>
    </source>
</evidence>
<evidence type="ECO:0000313" key="3">
    <source>
        <dbReference type="Proteomes" id="UP001642484"/>
    </source>
</evidence>
<keyword evidence="3" id="KW-1185">Reference proteome</keyword>
<dbReference type="Proteomes" id="UP001642484">
    <property type="component" value="Unassembled WGS sequence"/>
</dbReference>
<sequence>MQRSTGANSAGADAAASAAVASGARMKDGAGAFVLDTFAIWLCCSRLDISMDRGAMQTFKAKLVTETPAVDREKPLAFHFSWADFLPLPEAHLENPLPKKPSQSLHVIQESREEKDEKVFPSSRKMQVIMKKQSSIPDKASLVDGRRKEHVLQELCSLLTQVVPPVHCLRGARTIHLVQARSHLSKLNFLTKVVKMGKFFALPEAETRVSTVSMVMDSLPPVLESPNADDKGFFKHRPRARPTCLEAWPAAQIMTQIRMKKQPALVDGKEKASQVTPALPVHVNRHLHDLVAEALGDVGRVAESQGHMEKLVYMEKLQDWATSTSRGHATDLRLSLPSLAVSVFQGPASRSKSLHRCFAAQLKSPTTLVLPATAMSGAQLCGRWASRAERAERRAGAVGAVVRAETTVEAGDLGWRSDTADVVGLDPENRLTLVVMVMALFGILTDDDRTGSGTPGLQILRPPRQEELDCVPDVGKVLLKLRLEGSKDSKLCKSRLAGLRFRASASVKMDTTGPPTASWEVKGGFHLSARWMERAEAPKPRLPELKSLNITVAGLPLLRALHDLTAKRIGDMPARSGARSPMPSFPARPLKGKLLATALAFHLSSVKLNQTKSWADTSTERWVACEPKRRRAVQAMIQSVSLAVTVVKRHQPLEYEVYMEKLIYLEKLQELATMNSRTTALLCATLSVPVEIAAGMGLSVPVVVNKISKGQRPAKPSIFHPSADFVTLKQHAPLVLKRSRRRVIGEPVTVAVKAVISAMVPPIQVHGKGKKVVEKPQAHLEKLVNVQKFQELLPFWGAAAWSSRVPPIVPVAHGAAHLVSVRKQLREAPRRGPGRAPRDEPAEPAKPAGHECSGQAEVGDVQVQPPNFPVKGPEVLEVMAMRTGVRLLPLTLDVVQSISLPVSVPAQRQKLVAADRQKLVPAQRQKLAVSEVHMEKLIYSDQLRDWATSATRTAWNSRLCPTRMVPVSFNISKVKVQASQASIVHPKLKEQAALVFRGARGTWALPSRRARLLLSGARPMPLPSSVFDRPFHAGTVSLKVVETGLSSFFPSEGAKKIDARRELRALGALGGSFRTALVGADQPVCEAVGAVSAAQALAALNDTWQPPPVKDSPEAPRLEWRPVEQIRTLRDGRKRYSLGAEPRPAARAAHDPSSSVRRVNWREKAKELKLAKKRGQLTFALFGGGGYFEKKRRMTLPWVEAVYPHLGLSTPCAGEQMAMVSPFASQLVATGPILEEGDVGEMVFITISHGGHIGLNLAMSLERVCRPIRAVVLFDFISSAPRQNSSDLITLYLPEGVSKRLDILVAGSITQPLPTPFFQSEHHILQVGTCYWPEEARVDPLQNRSSVAANLQLYSRSLEFFEMDTDHFGPFNTQWDLFRLIVGTERNGE</sequence>
<feature type="compositionally biased region" description="Basic and acidic residues" evidence="1">
    <location>
        <begin position="826"/>
        <end position="843"/>
    </location>
</feature>
<gene>
    <name evidence="2" type="ORF">CCMP2556_LOCUS21325</name>
</gene>
<proteinExistence type="predicted"/>